<evidence type="ECO:0008006" key="4">
    <source>
        <dbReference type="Google" id="ProtNLM"/>
    </source>
</evidence>
<comment type="caution">
    <text evidence="2">The sequence shown here is derived from an EMBL/GenBank/DDBJ whole genome shotgun (WGS) entry which is preliminary data.</text>
</comment>
<dbReference type="Proteomes" id="UP000603940">
    <property type="component" value="Unassembled WGS sequence"/>
</dbReference>
<organism evidence="2 3">
    <name type="scientific">Pseudoroseomonas ludipueritiae</name>
    <dbReference type="NCBI Taxonomy" id="198093"/>
    <lineage>
        <taxon>Bacteria</taxon>
        <taxon>Pseudomonadati</taxon>
        <taxon>Pseudomonadota</taxon>
        <taxon>Alphaproteobacteria</taxon>
        <taxon>Acetobacterales</taxon>
        <taxon>Acetobacteraceae</taxon>
        <taxon>Pseudoroseomonas</taxon>
    </lineage>
</organism>
<proteinExistence type="predicted"/>
<keyword evidence="3" id="KW-1185">Reference proteome</keyword>
<dbReference type="RefSeq" id="WP_187778947.1">
    <property type="nucleotide sequence ID" value="NZ_JACTUZ010000051.1"/>
</dbReference>
<evidence type="ECO:0000313" key="3">
    <source>
        <dbReference type="Proteomes" id="UP000603940"/>
    </source>
</evidence>
<feature type="region of interest" description="Disordered" evidence="1">
    <location>
        <begin position="1"/>
        <end position="28"/>
    </location>
</feature>
<accession>A0ABR7R7Z9</accession>
<name>A0ABR7R7Z9_9PROT</name>
<dbReference type="EMBL" id="JACTUZ010000051">
    <property type="protein sequence ID" value="MBC9177828.1"/>
    <property type="molecule type" value="Genomic_DNA"/>
</dbReference>
<evidence type="ECO:0000313" key="2">
    <source>
        <dbReference type="EMBL" id="MBC9177828.1"/>
    </source>
</evidence>
<protein>
    <recommendedName>
        <fullName evidence="4">DUF2635 domain-containing protein</fullName>
    </recommendedName>
</protein>
<gene>
    <name evidence="2" type="ORF">IBL25_12840</name>
</gene>
<sequence length="88" mass="9912">MKKPPSVTTADHHYAGHQISIRTEQRGPKRWEAHWEVATLNEKGKIEEPEPTAHEAEDVALIDARYAIRMRLEAAEGGKPGGEQDETR</sequence>
<reference evidence="2 3" key="1">
    <citation type="journal article" date="2009" name="Int. J. Syst. Evol. Microbiol.">
        <title>Transfer of Teichococcus ludipueritiae and Muricoccus roseus to the genus Roseomonas, as Roseomonas ludipueritiae comb. nov. and Roseomonas rosea comb. nov., respectively, and emended description of the genus Roseomonas.</title>
        <authorList>
            <person name="Sanchez-Porro C."/>
            <person name="Gallego V."/>
            <person name="Busse H.J."/>
            <person name="Kampfer P."/>
            <person name="Ventosa A."/>
        </authorList>
    </citation>
    <scope>NUCLEOTIDE SEQUENCE [LARGE SCALE GENOMIC DNA]</scope>
    <source>
        <strain evidence="2 3">DSM 14915</strain>
    </source>
</reference>
<evidence type="ECO:0000256" key="1">
    <source>
        <dbReference type="SAM" id="MobiDB-lite"/>
    </source>
</evidence>